<keyword evidence="2" id="KW-0732">Signal</keyword>
<feature type="non-terminal residue" evidence="4">
    <location>
        <position position="159"/>
    </location>
</feature>
<keyword evidence="5" id="KW-1185">Reference proteome</keyword>
<dbReference type="AlphaFoldDB" id="A0A2W2D5G3"/>
<organism evidence="4 5">
    <name type="scientific">Micromonospora craterilacus</name>
    <dbReference type="NCBI Taxonomy" id="1655439"/>
    <lineage>
        <taxon>Bacteria</taxon>
        <taxon>Bacillati</taxon>
        <taxon>Actinomycetota</taxon>
        <taxon>Actinomycetes</taxon>
        <taxon>Micromonosporales</taxon>
        <taxon>Micromonosporaceae</taxon>
        <taxon>Micromonospora</taxon>
    </lineage>
</organism>
<dbReference type="GO" id="GO:0005975">
    <property type="term" value="P:carbohydrate metabolic process"/>
    <property type="evidence" value="ECO:0007669"/>
    <property type="project" value="InterPro"/>
</dbReference>
<sequence length="159" mass="16115">MKHPPRRFRRLLVAAGTVGALTLGALASLPATNAMAATGCAVTYTTNSWSGGFTASVTITNLGDAVSSWTLGFAFPDSGQRLTQGWSATWSQSSRTVTAQSMSWNGALSTGASTNIGFNGSFTGSNPAPASFTLNGTVCTGSTTPTTPPPSTPPPTTPP</sequence>
<evidence type="ECO:0000313" key="4">
    <source>
        <dbReference type="EMBL" id="PZG07302.1"/>
    </source>
</evidence>
<protein>
    <submittedName>
        <fullName evidence="4">Endoglucanase</fullName>
    </submittedName>
</protein>
<reference evidence="4 5" key="1">
    <citation type="submission" date="2018-01" db="EMBL/GenBank/DDBJ databases">
        <title>Draft genome sequence of Jishengella sp. NA12.</title>
        <authorList>
            <person name="Sahin N."/>
            <person name="Ay H."/>
            <person name="Saygin H."/>
        </authorList>
    </citation>
    <scope>NUCLEOTIDE SEQUENCE [LARGE SCALE GENOMIC DNA]</scope>
    <source>
        <strain evidence="4 5">NA12</strain>
    </source>
</reference>
<dbReference type="InterPro" id="IPR012291">
    <property type="entry name" value="CBM2_carb-bd_dom_sf"/>
</dbReference>
<feature type="chain" id="PRO_5015864659" evidence="2">
    <location>
        <begin position="37"/>
        <end position="159"/>
    </location>
</feature>
<dbReference type="SUPFAM" id="SSF49384">
    <property type="entry name" value="Carbohydrate-binding domain"/>
    <property type="match status" value="1"/>
</dbReference>
<feature type="domain" description="CBM2" evidence="3">
    <location>
        <begin position="33"/>
        <end position="142"/>
    </location>
</feature>
<accession>A0A2W2D5G3</accession>
<dbReference type="GO" id="GO:0004553">
    <property type="term" value="F:hydrolase activity, hydrolyzing O-glycosyl compounds"/>
    <property type="evidence" value="ECO:0007669"/>
    <property type="project" value="InterPro"/>
</dbReference>
<dbReference type="PROSITE" id="PS51173">
    <property type="entry name" value="CBM2"/>
    <property type="match status" value="1"/>
</dbReference>
<proteinExistence type="predicted"/>
<gene>
    <name evidence="4" type="ORF">C1I95_31185</name>
</gene>
<dbReference type="GO" id="GO:0030247">
    <property type="term" value="F:polysaccharide binding"/>
    <property type="evidence" value="ECO:0007669"/>
    <property type="project" value="UniProtKB-UniRule"/>
</dbReference>
<feature type="signal peptide" evidence="2">
    <location>
        <begin position="1"/>
        <end position="36"/>
    </location>
</feature>
<dbReference type="InterPro" id="IPR008965">
    <property type="entry name" value="CBM2/CBM3_carb-bd_dom_sf"/>
</dbReference>
<dbReference type="InterPro" id="IPR001919">
    <property type="entry name" value="CBD2"/>
</dbReference>
<evidence type="ECO:0000259" key="3">
    <source>
        <dbReference type="PROSITE" id="PS51173"/>
    </source>
</evidence>
<name>A0A2W2D5G3_9ACTN</name>
<evidence type="ECO:0000256" key="1">
    <source>
        <dbReference type="SAM" id="MobiDB-lite"/>
    </source>
</evidence>
<evidence type="ECO:0000313" key="5">
    <source>
        <dbReference type="Proteomes" id="UP000248924"/>
    </source>
</evidence>
<dbReference type="PROSITE" id="PS51318">
    <property type="entry name" value="TAT"/>
    <property type="match status" value="1"/>
</dbReference>
<dbReference type="Gene3D" id="2.60.40.290">
    <property type="match status" value="1"/>
</dbReference>
<dbReference type="SMART" id="SM00637">
    <property type="entry name" value="CBD_II"/>
    <property type="match status" value="1"/>
</dbReference>
<dbReference type="Pfam" id="PF00553">
    <property type="entry name" value="CBM_2"/>
    <property type="match status" value="1"/>
</dbReference>
<dbReference type="EMBL" id="POTY01000327">
    <property type="protein sequence ID" value="PZG07302.1"/>
    <property type="molecule type" value="Genomic_DNA"/>
</dbReference>
<feature type="compositionally biased region" description="Pro residues" evidence="1">
    <location>
        <begin position="146"/>
        <end position="159"/>
    </location>
</feature>
<feature type="region of interest" description="Disordered" evidence="1">
    <location>
        <begin position="136"/>
        <end position="159"/>
    </location>
</feature>
<dbReference type="InterPro" id="IPR006311">
    <property type="entry name" value="TAT_signal"/>
</dbReference>
<comment type="caution">
    <text evidence="4">The sequence shown here is derived from an EMBL/GenBank/DDBJ whole genome shotgun (WGS) entry which is preliminary data.</text>
</comment>
<dbReference type="Proteomes" id="UP000248924">
    <property type="component" value="Unassembled WGS sequence"/>
</dbReference>
<dbReference type="RefSeq" id="WP_199523992.1">
    <property type="nucleotide sequence ID" value="NZ_POTY01000327.1"/>
</dbReference>
<evidence type="ECO:0000256" key="2">
    <source>
        <dbReference type="SAM" id="SignalP"/>
    </source>
</evidence>